<evidence type="ECO:0000313" key="3">
    <source>
        <dbReference type="Proteomes" id="UP001176941"/>
    </source>
</evidence>
<accession>A0ABN8Z4I2</accession>
<gene>
    <name evidence="2" type="ORF">MRATA1EN1_LOCUS16515</name>
</gene>
<reference evidence="2" key="1">
    <citation type="submission" date="2023-04" db="EMBL/GenBank/DDBJ databases">
        <authorList>
            <consortium name="ELIXIR-Norway"/>
        </authorList>
    </citation>
    <scope>NUCLEOTIDE SEQUENCE [LARGE SCALE GENOMIC DNA]</scope>
</reference>
<evidence type="ECO:0000256" key="1">
    <source>
        <dbReference type="SAM" id="MobiDB-lite"/>
    </source>
</evidence>
<evidence type="ECO:0000313" key="2">
    <source>
        <dbReference type="EMBL" id="CAI9167553.1"/>
    </source>
</evidence>
<feature type="region of interest" description="Disordered" evidence="1">
    <location>
        <begin position="1"/>
        <end position="36"/>
    </location>
</feature>
<proteinExistence type="predicted"/>
<name>A0ABN8Z4I2_RANTA</name>
<organism evidence="2 3">
    <name type="scientific">Rangifer tarandus platyrhynchus</name>
    <name type="common">Svalbard reindeer</name>
    <dbReference type="NCBI Taxonomy" id="3082113"/>
    <lineage>
        <taxon>Eukaryota</taxon>
        <taxon>Metazoa</taxon>
        <taxon>Chordata</taxon>
        <taxon>Craniata</taxon>
        <taxon>Vertebrata</taxon>
        <taxon>Euteleostomi</taxon>
        <taxon>Mammalia</taxon>
        <taxon>Eutheria</taxon>
        <taxon>Laurasiatheria</taxon>
        <taxon>Artiodactyla</taxon>
        <taxon>Ruminantia</taxon>
        <taxon>Pecora</taxon>
        <taxon>Cervidae</taxon>
        <taxon>Odocoileinae</taxon>
        <taxon>Rangifer</taxon>
    </lineage>
</organism>
<keyword evidence="3" id="KW-1185">Reference proteome</keyword>
<feature type="compositionally biased region" description="Basic and acidic residues" evidence="1">
    <location>
        <begin position="25"/>
        <end position="36"/>
    </location>
</feature>
<dbReference type="Proteomes" id="UP001176941">
    <property type="component" value="Chromosome 27"/>
</dbReference>
<dbReference type="EMBL" id="OX459963">
    <property type="protein sequence ID" value="CAI9167553.1"/>
    <property type="molecule type" value="Genomic_DNA"/>
</dbReference>
<feature type="region of interest" description="Disordered" evidence="1">
    <location>
        <begin position="118"/>
        <end position="157"/>
    </location>
</feature>
<protein>
    <submittedName>
        <fullName evidence="2">Uncharacterized protein</fullName>
    </submittedName>
</protein>
<sequence length="157" mass="17309">AFSSCKSPQKRMRNEVGSSPRPTAHPHEDRLPTHLEPWKRLAPARPSQLSDWPTRTPPCGQLYFDLETSPSGMLRSQGRKEGWRHVSTHVLPGYEPLLAPAPHPDYAQVQDAEPSFALPGLWSRPASPHPPDTSRVLPGIQASIPLPSRVPGSRVPS</sequence>
<feature type="non-terminal residue" evidence="2">
    <location>
        <position position="1"/>
    </location>
</feature>